<proteinExistence type="inferred from homology"/>
<keyword evidence="6" id="KW-0067">ATP-binding</keyword>
<comment type="similarity">
    <text evidence="2">Belongs to the ABC transporter superfamily. ABCG family. PDR (TC 3.A.1.205) subfamily.</text>
</comment>
<gene>
    <name evidence="12" type="ORF">FUG_LOCUS220923</name>
</gene>
<dbReference type="PANTHER" id="PTHR19241">
    <property type="entry name" value="ATP-BINDING CASSETTE TRANSPORTER"/>
    <property type="match status" value="1"/>
</dbReference>
<evidence type="ECO:0000256" key="3">
    <source>
        <dbReference type="ARBA" id="ARBA00022448"/>
    </source>
</evidence>
<feature type="transmembrane region" description="Helical" evidence="10">
    <location>
        <begin position="601"/>
        <end position="622"/>
    </location>
</feature>
<evidence type="ECO:0000256" key="2">
    <source>
        <dbReference type="ARBA" id="ARBA00006012"/>
    </source>
</evidence>
<evidence type="ECO:0000313" key="12">
    <source>
        <dbReference type="EMBL" id="VIO56685.1"/>
    </source>
</evidence>
<dbReference type="GO" id="GO:0016887">
    <property type="term" value="F:ATP hydrolysis activity"/>
    <property type="evidence" value="ECO:0007669"/>
    <property type="project" value="InterPro"/>
</dbReference>
<protein>
    <recommendedName>
        <fullName evidence="11">ABC transporter domain-containing protein</fullName>
    </recommendedName>
</protein>
<dbReference type="GO" id="GO:0005524">
    <property type="term" value="F:ATP binding"/>
    <property type="evidence" value="ECO:0007669"/>
    <property type="project" value="UniProtKB-KW"/>
</dbReference>
<keyword evidence="5" id="KW-0547">Nucleotide-binding</keyword>
<evidence type="ECO:0000256" key="9">
    <source>
        <dbReference type="SAM" id="MobiDB-lite"/>
    </source>
</evidence>
<dbReference type="InterPro" id="IPR010929">
    <property type="entry name" value="PDR_CDR_ABC"/>
</dbReference>
<dbReference type="InterPro" id="IPR017871">
    <property type="entry name" value="ABC_transporter-like_CS"/>
</dbReference>
<dbReference type="SUPFAM" id="SSF52540">
    <property type="entry name" value="P-loop containing nucleoside triphosphate hydrolases"/>
    <property type="match status" value="2"/>
</dbReference>
<dbReference type="InterPro" id="IPR034003">
    <property type="entry name" value="ABCG_PDR_2"/>
</dbReference>
<dbReference type="InterPro" id="IPR003439">
    <property type="entry name" value="ABC_transporter-like_ATP-bd"/>
</dbReference>
<dbReference type="GO" id="GO:0140359">
    <property type="term" value="F:ABC-type transporter activity"/>
    <property type="evidence" value="ECO:0007669"/>
    <property type="project" value="InterPro"/>
</dbReference>
<feature type="domain" description="ABC transporter" evidence="11">
    <location>
        <begin position="126"/>
        <end position="383"/>
    </location>
</feature>
<feature type="domain" description="ABC transporter" evidence="11">
    <location>
        <begin position="823"/>
        <end position="1066"/>
    </location>
</feature>
<reference evidence="12" key="1">
    <citation type="submission" date="2019-04" db="EMBL/GenBank/DDBJ databases">
        <authorList>
            <person name="Melise S."/>
            <person name="Noan J."/>
            <person name="Okalmin O."/>
        </authorList>
    </citation>
    <scope>NUCLEOTIDE SEQUENCE</scope>
    <source>
        <strain evidence="12">FN9</strain>
    </source>
</reference>
<feature type="compositionally biased region" description="Polar residues" evidence="9">
    <location>
        <begin position="15"/>
        <end position="38"/>
    </location>
</feature>
<evidence type="ECO:0000256" key="4">
    <source>
        <dbReference type="ARBA" id="ARBA00022692"/>
    </source>
</evidence>
<dbReference type="EMBL" id="CAAKMV010000125">
    <property type="protein sequence ID" value="VIO56685.1"/>
    <property type="molecule type" value="Genomic_DNA"/>
</dbReference>
<feature type="transmembrane region" description="Helical" evidence="10">
    <location>
        <begin position="1315"/>
        <end position="1335"/>
    </location>
</feature>
<feature type="transmembrane region" description="Helical" evidence="10">
    <location>
        <begin position="1241"/>
        <end position="1264"/>
    </location>
</feature>
<feature type="transmembrane region" description="Helical" evidence="10">
    <location>
        <begin position="527"/>
        <end position="549"/>
    </location>
</feature>
<comment type="subcellular location">
    <subcellularLocation>
        <location evidence="1">Membrane</location>
        <topology evidence="1">Multi-pass membrane protein</topology>
    </subcellularLocation>
</comment>
<keyword evidence="4 10" id="KW-0812">Transmembrane</keyword>
<dbReference type="Pfam" id="PF00005">
    <property type="entry name" value="ABC_tran"/>
    <property type="match status" value="2"/>
</dbReference>
<dbReference type="Gene3D" id="3.40.50.300">
    <property type="entry name" value="P-loop containing nucleotide triphosphate hydrolases"/>
    <property type="match status" value="2"/>
</dbReference>
<dbReference type="SMART" id="SM00382">
    <property type="entry name" value="AAA"/>
    <property type="match status" value="2"/>
</dbReference>
<organism evidence="12">
    <name type="scientific">Gibberella zeae</name>
    <name type="common">Wheat head blight fungus</name>
    <name type="synonym">Fusarium graminearum</name>
    <dbReference type="NCBI Taxonomy" id="5518"/>
    <lineage>
        <taxon>Eukaryota</taxon>
        <taxon>Fungi</taxon>
        <taxon>Dikarya</taxon>
        <taxon>Ascomycota</taxon>
        <taxon>Pezizomycotina</taxon>
        <taxon>Sordariomycetes</taxon>
        <taxon>Hypocreomycetidae</taxon>
        <taxon>Hypocreales</taxon>
        <taxon>Nectriaceae</taxon>
        <taxon>Fusarium</taxon>
    </lineage>
</organism>
<sequence length="1609" mass="179791">MAGTTGALSPEGLGSASTANSVKDDITNQTKPKTNINKEISDLARQLSRVSTTAGTELNAFSPQPGTKLDPNSTNFDPRAWVKAFVKLVESEDGSAPSRSLGVAFKNLNVYGWGTGAEHQKTVADYPLDAVSYVLGLLGRGKKRRVDILRNFEGVIEQGELLLVLGPPGSGCSTFLKTIAGETAGLEVGSDSYMNFRGIDENHMRSSFRGDVLYNAEIDCHLAHLTVGETLSFASSAHSLRHVPGGVTRSQADTMMRDVMMSIFGISHTVDTRVGDDFVRGVSGGERKRVSIAEAALTGAKLQCWDNTTRGLDSGNAINFCRNLRLQADLIGVAAAVAIYQAPQSAYELFDRVTVLYEGHQIFFGRIHEARAYFESLGFECPHRQTTPDFLTSMTSPQERRLKQGFERTAPRTPAEFAERWQASSHRKQLMRELEIYEQTHPREERLAEYKESRRAEQFKNQRSKSPYTISYFAQVKLTLWRGWRRLLADPGFTIASLVFNLVMALVLGSMFFNLPDDSSSFYYRGGLIFFALLFNAFASQLEVLTVYAERPVVEKHNRYAFYHQSAQAIASYIIDLPYKTANMIVFNLLIYFMSNLRREAGSFFFFCLTSYLTTLVMSCIYRTLACVTRTTHQAMIPVSILSLGLMIYTGFTMPTDYMLGWSRWMNYINPLAYAFEALMANEFHNRQYGCATLVPQGPGYENLPANSTICSVVGAIPGSSLVDGDRYINLSYKYYNSHKWRNIGILLGFLAAFLVFYIFAAEHAKPPRSKGEILVFRKGRMPPSFDKKDGTDVEAQATDRPVVAEKGTVNTNSGLTAGASVFHWEDLCYDIQIKGKDRRLLDHVDGWVKPGLSTALMGVSGAGKTTLLDVLATRVTMGIVSGNTHIDGKSTDASFQHRVGYVQQQDLHLNTMTVREALEFSALLRQSAEISRQDKLDYVEQVIDMLDMQEFSDAVIGVPGEGLNVEQRKRLTIGVELAARPQLLVFLDEPTSGLDSQTSWAICDLIEKLTASGQAVLCTIHQPSAILFQRFDRLLLLAPGGKTVYFGDLGEQSQTLLQYFERNGAPPCPVDANPAEYMLNIIQPSNDEEVDNIDWHQIWRSSPEFQSVKQELQRLNALPSTKPDGTSAFDNADASQHQEFVASFWTQFREVLIRTWKNFWRSPTYIWSKTVLIILSSLYIGFTFEAKNTIQGLQNQLYAIFMYMVLFQSITNQIMPIFVPQRALYEVRERPSKIYRWNTYILSNILVEAAWNTLMAVIIYFCWYYPVGFVQNTTSDDQHIRGFLVFLFLLMFMLFTSTFSHFGIVCIGSAEEAGVLATLLWMLCIAFCGVGVTYNDIPTFWTFMYHVSPATYIVGGIMSVAVYGSDVVCADNEVLQMQVPSGMNLTCGDFMGPFVNAAGGYLVDRSSTDVCQYCSLASTEEFLATFNIDYADRWWHFGLLWVYVLANILGALGLYWLFRVPRGSGLLNQSSITSKIPIKFINMNDNILHYGNQLMALVPGLIGLNLLVRPEATLQQMEFTIPSEPKARQLTRGLARVYGIRNVVIGSIGLNLSLTRDPKLINMIYLGGLAMCVTDGIVAKSVIGHGEWLHWVFAPICIAGAAANYYLS</sequence>
<dbReference type="Pfam" id="PF14087">
    <property type="entry name" value="DUF4267"/>
    <property type="match status" value="1"/>
</dbReference>
<feature type="transmembrane region" description="Helical" evidence="10">
    <location>
        <begin position="1589"/>
        <end position="1608"/>
    </location>
</feature>
<dbReference type="InterPro" id="IPR027417">
    <property type="entry name" value="P-loop_NTPase"/>
</dbReference>
<dbReference type="InterPro" id="IPR013525">
    <property type="entry name" value="ABC2_TM"/>
</dbReference>
<dbReference type="GO" id="GO:0016020">
    <property type="term" value="C:membrane"/>
    <property type="evidence" value="ECO:0007669"/>
    <property type="project" value="UniProtKB-SubCell"/>
</dbReference>
<name>A0A4E9DVX9_GIBZA</name>
<feature type="transmembrane region" description="Helical" evidence="10">
    <location>
        <begin position="1197"/>
        <end position="1220"/>
    </location>
</feature>
<keyword evidence="3" id="KW-0813">Transport</keyword>
<dbReference type="Pfam" id="PF14510">
    <property type="entry name" value="ABC_trans_N"/>
    <property type="match status" value="1"/>
</dbReference>
<dbReference type="Pfam" id="PF06422">
    <property type="entry name" value="PDR_CDR"/>
    <property type="match status" value="1"/>
</dbReference>
<dbReference type="FunFam" id="3.40.50.300:FF:000054">
    <property type="entry name" value="ABC multidrug transporter atrF"/>
    <property type="match status" value="1"/>
</dbReference>
<feature type="transmembrane region" description="Helical" evidence="10">
    <location>
        <begin position="1561"/>
        <end position="1583"/>
    </location>
</feature>
<keyword evidence="8 10" id="KW-0472">Membrane</keyword>
<evidence type="ECO:0000256" key="5">
    <source>
        <dbReference type="ARBA" id="ARBA00022741"/>
    </source>
</evidence>
<feature type="transmembrane region" description="Helical" evidence="10">
    <location>
        <begin position="634"/>
        <end position="652"/>
    </location>
</feature>
<feature type="transmembrane region" description="Helical" evidence="10">
    <location>
        <begin position="1341"/>
        <end position="1364"/>
    </location>
</feature>
<dbReference type="PROSITE" id="PS50893">
    <property type="entry name" value="ABC_TRANSPORTER_2"/>
    <property type="match status" value="2"/>
</dbReference>
<evidence type="ECO:0000259" key="11">
    <source>
        <dbReference type="PROSITE" id="PS50893"/>
    </source>
</evidence>
<dbReference type="InterPro" id="IPR029481">
    <property type="entry name" value="ABC_trans_N"/>
</dbReference>
<evidence type="ECO:0000256" key="7">
    <source>
        <dbReference type="ARBA" id="ARBA00022989"/>
    </source>
</evidence>
<dbReference type="Pfam" id="PF01061">
    <property type="entry name" value="ABC2_membrane"/>
    <property type="match status" value="2"/>
</dbReference>
<evidence type="ECO:0000256" key="10">
    <source>
        <dbReference type="SAM" id="Phobius"/>
    </source>
</evidence>
<feature type="transmembrane region" description="Helical" evidence="10">
    <location>
        <begin position="1165"/>
        <end position="1185"/>
    </location>
</feature>
<feature type="transmembrane region" description="Helical" evidence="10">
    <location>
        <begin position="1284"/>
        <end position="1308"/>
    </location>
</feature>
<feature type="transmembrane region" description="Helical" evidence="10">
    <location>
        <begin position="741"/>
        <end position="761"/>
    </location>
</feature>
<accession>A0A4E9DVX9</accession>
<dbReference type="PROSITE" id="PS00211">
    <property type="entry name" value="ABC_TRANSPORTER_1"/>
    <property type="match status" value="1"/>
</dbReference>
<feature type="transmembrane region" description="Helical" evidence="10">
    <location>
        <begin position="492"/>
        <end position="515"/>
    </location>
</feature>
<evidence type="ECO:0000256" key="6">
    <source>
        <dbReference type="ARBA" id="ARBA00022840"/>
    </source>
</evidence>
<evidence type="ECO:0000256" key="1">
    <source>
        <dbReference type="ARBA" id="ARBA00004141"/>
    </source>
</evidence>
<feature type="transmembrane region" description="Helical" evidence="10">
    <location>
        <begin position="1438"/>
        <end position="1459"/>
    </location>
</feature>
<evidence type="ECO:0000256" key="8">
    <source>
        <dbReference type="ARBA" id="ARBA00023136"/>
    </source>
</evidence>
<dbReference type="CDD" id="cd03232">
    <property type="entry name" value="ABCG_PDR_domain2"/>
    <property type="match status" value="1"/>
</dbReference>
<feature type="transmembrane region" description="Helical" evidence="10">
    <location>
        <begin position="570"/>
        <end position="595"/>
    </location>
</feature>
<feature type="region of interest" description="Disordered" evidence="9">
    <location>
        <begin position="1"/>
        <end position="39"/>
    </location>
</feature>
<dbReference type="InterPro" id="IPR003593">
    <property type="entry name" value="AAA+_ATPase"/>
</dbReference>
<dbReference type="InterPro" id="IPR025363">
    <property type="entry name" value="DUF4267"/>
</dbReference>
<keyword evidence="7 10" id="KW-1133">Transmembrane helix</keyword>